<proteinExistence type="predicted"/>
<dbReference type="PRINTS" id="PR00455">
    <property type="entry name" value="HTHTETR"/>
</dbReference>
<evidence type="ECO:0000313" key="7">
    <source>
        <dbReference type="Proteomes" id="UP000004217"/>
    </source>
</evidence>
<dbReference type="GO" id="GO:0000976">
    <property type="term" value="F:transcription cis-regulatory region binding"/>
    <property type="evidence" value="ECO:0007669"/>
    <property type="project" value="TreeGrafter"/>
</dbReference>
<dbReference type="Pfam" id="PF00440">
    <property type="entry name" value="TetR_N"/>
    <property type="match status" value="1"/>
</dbReference>
<dbReference type="Gene3D" id="1.10.357.10">
    <property type="entry name" value="Tetracycline Repressor, domain 2"/>
    <property type="match status" value="1"/>
</dbReference>
<name>G2GFC5_9ACTN</name>
<organism evidence="6 7">
    <name type="scientific">Streptomyces zinciresistens K42</name>
    <dbReference type="NCBI Taxonomy" id="700597"/>
    <lineage>
        <taxon>Bacteria</taxon>
        <taxon>Bacillati</taxon>
        <taxon>Actinomycetota</taxon>
        <taxon>Actinomycetes</taxon>
        <taxon>Kitasatosporales</taxon>
        <taxon>Streptomycetaceae</taxon>
        <taxon>Streptomyces</taxon>
    </lineage>
</organism>
<feature type="DNA-binding region" description="H-T-H motif" evidence="4">
    <location>
        <begin position="45"/>
        <end position="64"/>
    </location>
</feature>
<dbReference type="InterPro" id="IPR009057">
    <property type="entry name" value="Homeodomain-like_sf"/>
</dbReference>
<evidence type="ECO:0000259" key="5">
    <source>
        <dbReference type="PROSITE" id="PS50977"/>
    </source>
</evidence>
<dbReference type="PANTHER" id="PTHR30055:SF243">
    <property type="entry name" value="HTH-TYPE TRANSCRIPTIONAL REGULATOR RV1816"/>
    <property type="match status" value="1"/>
</dbReference>
<keyword evidence="3" id="KW-0804">Transcription</keyword>
<dbReference type="EMBL" id="AGBF01000078">
    <property type="protein sequence ID" value="EGX57787.1"/>
    <property type="molecule type" value="Genomic_DNA"/>
</dbReference>
<evidence type="ECO:0000256" key="4">
    <source>
        <dbReference type="PROSITE-ProRule" id="PRU00335"/>
    </source>
</evidence>
<dbReference type="PANTHER" id="PTHR30055">
    <property type="entry name" value="HTH-TYPE TRANSCRIPTIONAL REGULATOR RUTR"/>
    <property type="match status" value="1"/>
</dbReference>
<dbReference type="GO" id="GO:0003700">
    <property type="term" value="F:DNA-binding transcription factor activity"/>
    <property type="evidence" value="ECO:0007669"/>
    <property type="project" value="TreeGrafter"/>
</dbReference>
<keyword evidence="7" id="KW-1185">Reference proteome</keyword>
<evidence type="ECO:0000256" key="2">
    <source>
        <dbReference type="ARBA" id="ARBA00023125"/>
    </source>
</evidence>
<gene>
    <name evidence="6" type="ORF">SZN_21046</name>
</gene>
<dbReference type="InterPro" id="IPR036271">
    <property type="entry name" value="Tet_transcr_reg_TetR-rel_C_sf"/>
</dbReference>
<keyword evidence="2 4" id="KW-0238">DNA-binding</keyword>
<evidence type="ECO:0000313" key="6">
    <source>
        <dbReference type="EMBL" id="EGX57787.1"/>
    </source>
</evidence>
<dbReference type="SUPFAM" id="SSF48498">
    <property type="entry name" value="Tetracyclin repressor-like, C-terminal domain"/>
    <property type="match status" value="1"/>
</dbReference>
<dbReference type="SUPFAM" id="SSF46689">
    <property type="entry name" value="Homeodomain-like"/>
    <property type="match status" value="1"/>
</dbReference>
<evidence type="ECO:0000256" key="3">
    <source>
        <dbReference type="ARBA" id="ARBA00023163"/>
    </source>
</evidence>
<evidence type="ECO:0000256" key="1">
    <source>
        <dbReference type="ARBA" id="ARBA00023015"/>
    </source>
</evidence>
<dbReference type="OrthoDB" id="3210322at2"/>
<reference evidence="6 7" key="1">
    <citation type="submission" date="2011-08" db="EMBL/GenBank/DDBJ databases">
        <authorList>
            <person name="Lin Y."/>
            <person name="Hao X."/>
            <person name="Johnstone L."/>
            <person name="Miller S.J."/>
            <person name="Wei G."/>
            <person name="Rensing C."/>
        </authorList>
    </citation>
    <scope>NUCLEOTIDE SEQUENCE [LARGE SCALE GENOMIC DNA]</scope>
    <source>
        <strain evidence="6 7">K42</strain>
    </source>
</reference>
<dbReference type="InterPro" id="IPR025996">
    <property type="entry name" value="MT1864/Rv1816-like_C"/>
</dbReference>
<dbReference type="Proteomes" id="UP000004217">
    <property type="component" value="Unassembled WGS sequence"/>
</dbReference>
<dbReference type="PATRIC" id="fig|700597.3.peg.4135"/>
<dbReference type="InterPro" id="IPR001647">
    <property type="entry name" value="HTH_TetR"/>
</dbReference>
<comment type="caution">
    <text evidence="6">The sequence shown here is derived from an EMBL/GenBank/DDBJ whole genome shotgun (WGS) entry which is preliminary data.</text>
</comment>
<dbReference type="InterPro" id="IPR050109">
    <property type="entry name" value="HTH-type_TetR-like_transc_reg"/>
</dbReference>
<dbReference type="AlphaFoldDB" id="G2GFC5"/>
<keyword evidence="1" id="KW-0805">Transcription regulation</keyword>
<dbReference type="RefSeq" id="WP_007498220.1">
    <property type="nucleotide sequence ID" value="NZ_AGBF01000078.1"/>
</dbReference>
<sequence length="254" mass="27472">MSADACAPAPGSPLSLRERRRAVAVREIVDAAERHLAGHGLHALSLRAVARDLGMTVQALYHYFPNRDALITVLVAKAYDDLADAVTAATDAAAHEPAEARFLTATAGYRRWAVTHRERFQLLYGAPLRHYAAPPEGPTTRAMRRISDAFAREMFDGFTTAQLTATDAGLLSPGLSAHLELLSAHDPQALPPPATALLLGAWGHMHGMVVLETFGHTAFLGEHQAELFDSAMRRLLEDVHRRIPARPGGGTDEP</sequence>
<feature type="domain" description="HTH tetR-type" evidence="5">
    <location>
        <begin position="22"/>
        <end position="82"/>
    </location>
</feature>
<dbReference type="Pfam" id="PF13305">
    <property type="entry name" value="TetR_C_33"/>
    <property type="match status" value="1"/>
</dbReference>
<protein>
    <submittedName>
        <fullName evidence="6">TetR family transcriptional regulator</fullName>
    </submittedName>
</protein>
<accession>G2GFC5</accession>
<dbReference type="PROSITE" id="PS50977">
    <property type="entry name" value="HTH_TETR_2"/>
    <property type="match status" value="1"/>
</dbReference>